<evidence type="ECO:0000313" key="1">
    <source>
        <dbReference type="EMBL" id="HAG4070014.1"/>
    </source>
</evidence>
<name>A0A762XAB2_SALER</name>
<dbReference type="EMBL" id="DAAYGE010000021">
    <property type="protein sequence ID" value="HAG4070014.1"/>
    <property type="molecule type" value="Genomic_DNA"/>
</dbReference>
<organism evidence="1">
    <name type="scientific">Salmonella enterica</name>
    <name type="common">Salmonella choleraesuis</name>
    <dbReference type="NCBI Taxonomy" id="28901"/>
    <lineage>
        <taxon>Bacteria</taxon>
        <taxon>Pseudomonadati</taxon>
        <taxon>Pseudomonadota</taxon>
        <taxon>Gammaproteobacteria</taxon>
        <taxon>Enterobacterales</taxon>
        <taxon>Enterobacteriaceae</taxon>
        <taxon>Salmonella</taxon>
    </lineage>
</organism>
<reference evidence="1" key="2">
    <citation type="submission" date="2020-02" db="EMBL/GenBank/DDBJ databases">
        <authorList>
            <consortium name="NCBI Pathogen Detection Project"/>
        </authorList>
    </citation>
    <scope>NUCLEOTIDE SEQUENCE</scope>
    <source>
        <strain evidence="1">MA.MC_06-0055</strain>
    </source>
</reference>
<sequence length="107" mass="13029">MNFYTTPNETKCYIDHNFFQIFPRHNRQPLMTHQIKTIKINKLIIFLISCCTYPRIKISRQTFKIKFHKNKFEIFNPKIYIEYGMRFRLKITRLSCDRSVRTSSTSV</sequence>
<proteinExistence type="predicted"/>
<comment type="caution">
    <text evidence="1">The sequence shown here is derived from an EMBL/GenBank/DDBJ whole genome shotgun (WGS) entry which is preliminary data.</text>
</comment>
<protein>
    <submittedName>
        <fullName evidence="1">Uncharacterized protein</fullName>
    </submittedName>
</protein>
<reference evidence="1" key="1">
    <citation type="journal article" date="2018" name="Genome Biol.">
        <title>SKESA: strategic k-mer extension for scrupulous assemblies.</title>
        <authorList>
            <person name="Souvorov A."/>
            <person name="Agarwala R."/>
            <person name="Lipman D.J."/>
        </authorList>
    </citation>
    <scope>NUCLEOTIDE SEQUENCE</scope>
    <source>
        <strain evidence="1">MA.MC_06-0055</strain>
    </source>
</reference>
<accession>A0A762XAB2</accession>
<dbReference type="AlphaFoldDB" id="A0A762XAB2"/>
<gene>
    <name evidence="1" type="ORF">G8189_003977</name>
</gene>